<gene>
    <name evidence="1" type="primary">BQ5605_C012g06956</name>
    <name evidence="1" type="ORF">BQ5605_C012G06956</name>
</gene>
<keyword evidence="2" id="KW-1185">Reference proteome</keyword>
<evidence type="ECO:0000313" key="1">
    <source>
        <dbReference type="EMBL" id="SGY16704.1"/>
    </source>
</evidence>
<dbReference type="AlphaFoldDB" id="A0A2X0NQ00"/>
<reference evidence="1 2" key="1">
    <citation type="submission" date="2016-11" db="EMBL/GenBank/DDBJ databases">
        <authorList>
            <person name="Jaros S."/>
            <person name="Januszkiewicz K."/>
            <person name="Wedrychowicz H."/>
        </authorList>
    </citation>
    <scope>NUCLEOTIDE SEQUENCE [LARGE SCALE GENOMIC DNA]</scope>
</reference>
<sequence length="162" mass="19400">MLPPTSRKSTTTRRRNKVIWQAVSDNTWRRLEAYIEELQECCLQIGIRLEQRSSWNIFSPDVRAVWREPWQFYHGDRSVWSDYWRIVKYSGFYVHHLRNKFISYYNSKHPEPAPPLRRSDNLLHRLGALPSFRRDRVVYFQGIVEATPGPSGFFVDEVEPQE</sequence>
<accession>A0A2X0NQ00</accession>
<dbReference type="Proteomes" id="UP000249464">
    <property type="component" value="Unassembled WGS sequence"/>
</dbReference>
<organism evidence="1 2">
    <name type="scientific">Microbotryum silenes-dioicae</name>
    <dbReference type="NCBI Taxonomy" id="796604"/>
    <lineage>
        <taxon>Eukaryota</taxon>
        <taxon>Fungi</taxon>
        <taxon>Dikarya</taxon>
        <taxon>Basidiomycota</taxon>
        <taxon>Pucciniomycotina</taxon>
        <taxon>Microbotryomycetes</taxon>
        <taxon>Microbotryales</taxon>
        <taxon>Microbotryaceae</taxon>
        <taxon>Microbotryum</taxon>
    </lineage>
</organism>
<name>A0A2X0NQ00_9BASI</name>
<evidence type="ECO:0000313" key="2">
    <source>
        <dbReference type="Proteomes" id="UP000249464"/>
    </source>
</evidence>
<proteinExistence type="predicted"/>
<protein>
    <submittedName>
        <fullName evidence="1">BQ5605_C012g06956 protein</fullName>
    </submittedName>
</protein>
<dbReference type="EMBL" id="FQNC01000014">
    <property type="protein sequence ID" value="SGY16704.1"/>
    <property type="molecule type" value="Genomic_DNA"/>
</dbReference>